<comment type="function">
    <text evidence="1">Functions as an U snRNP-specific nuclear import adapter. Involved in the trimethylguanosine (m3G)-cap-dependent nuclear import of U snRNPs. Binds specifically to the terminal m3G-cap U snRNAs.</text>
</comment>
<feature type="domain" description="Snurportin-1 m3G cap-binding" evidence="10">
    <location>
        <begin position="54"/>
        <end position="218"/>
    </location>
</feature>
<dbReference type="InterPro" id="IPR017336">
    <property type="entry name" value="Snurportin-1"/>
</dbReference>
<keyword evidence="7" id="KW-0963">Cytoplasm</keyword>
<evidence type="ECO:0000313" key="12">
    <source>
        <dbReference type="Proteomes" id="UP000187209"/>
    </source>
</evidence>
<evidence type="ECO:0000256" key="3">
    <source>
        <dbReference type="ARBA" id="ARBA00004496"/>
    </source>
</evidence>
<evidence type="ECO:0000256" key="2">
    <source>
        <dbReference type="ARBA" id="ARBA00004123"/>
    </source>
</evidence>
<reference evidence="11 12" key="1">
    <citation type="submission" date="2016-11" db="EMBL/GenBank/DDBJ databases">
        <title>The macronuclear genome of Stentor coeruleus: a giant cell with tiny introns.</title>
        <authorList>
            <person name="Slabodnick M."/>
            <person name="Ruby J.G."/>
            <person name="Reiff S.B."/>
            <person name="Swart E.C."/>
            <person name="Gosai S."/>
            <person name="Prabakaran S."/>
            <person name="Witkowska E."/>
            <person name="Larue G.E."/>
            <person name="Fisher S."/>
            <person name="Freeman R.M."/>
            <person name="Gunawardena J."/>
            <person name="Chu W."/>
            <person name="Stover N.A."/>
            <person name="Gregory B.D."/>
            <person name="Nowacki M."/>
            <person name="Derisi J."/>
            <person name="Roy S.W."/>
            <person name="Marshall W.F."/>
            <person name="Sood P."/>
        </authorList>
    </citation>
    <scope>NUCLEOTIDE SEQUENCE [LARGE SCALE GENOMIC DNA]</scope>
    <source>
        <strain evidence="11">WM001</strain>
    </source>
</reference>
<evidence type="ECO:0000259" key="10">
    <source>
        <dbReference type="Pfam" id="PF21974"/>
    </source>
</evidence>
<name>A0A1R2BHK6_9CILI</name>
<sequence length="380" mass="44155">MKKHDKNPNPHSNYFSKREKFFDHNFSKPGKPLRPIRKPKASLPSIIKITAKKFMKPSYLTSISKLLEESYLVTAYPQGIHCFIITQEDSTFIVSTIGKQLLKVQTFLPNHIQDQPNTILEAILITGNLIIVIDILKWDSQDLTSYPANIRMQICKEKLEGLQKSCVNIIMNEFFLSDLNSIDYLYKSQSLYGKDGLMFYKSSGIYEFGLTENKLKWLDEYCAPIQEQFSILYCTDKGKLKTQDGVFVAKISKEEMNKLKFTTDNSIQIFVEEIENFSIINFSQISLSSQRAHSWSEILFLWRLRNGKIQYKDFFNILNIPDSIENPNMQILYHSDNDSDNYFPDFDETENDEFDGIIKNSGFNGISLLNRQDEISEFDF</sequence>
<dbReference type="PANTHER" id="PTHR13403">
    <property type="entry name" value="SNURPORTIN1 RNUT1 PROTEIN RNA, U TRANSPORTER 1"/>
    <property type="match status" value="1"/>
</dbReference>
<evidence type="ECO:0000256" key="7">
    <source>
        <dbReference type="ARBA" id="ARBA00022490"/>
    </source>
</evidence>
<dbReference type="GO" id="GO:0005737">
    <property type="term" value="C:cytoplasm"/>
    <property type="evidence" value="ECO:0007669"/>
    <property type="project" value="UniProtKB-SubCell"/>
</dbReference>
<protein>
    <recommendedName>
        <fullName evidence="5">Snurportin-1</fullName>
    </recommendedName>
</protein>
<keyword evidence="8" id="KW-0694">RNA-binding</keyword>
<dbReference type="GO" id="GO:0061015">
    <property type="term" value="P:snRNA import into nucleus"/>
    <property type="evidence" value="ECO:0007669"/>
    <property type="project" value="InterPro"/>
</dbReference>
<organism evidence="11 12">
    <name type="scientific">Stentor coeruleus</name>
    <dbReference type="NCBI Taxonomy" id="5963"/>
    <lineage>
        <taxon>Eukaryota</taxon>
        <taxon>Sar</taxon>
        <taxon>Alveolata</taxon>
        <taxon>Ciliophora</taxon>
        <taxon>Postciliodesmatophora</taxon>
        <taxon>Heterotrichea</taxon>
        <taxon>Heterotrichida</taxon>
        <taxon>Stentoridae</taxon>
        <taxon>Stentor</taxon>
    </lineage>
</organism>
<evidence type="ECO:0000256" key="5">
    <source>
        <dbReference type="ARBA" id="ARBA00016034"/>
    </source>
</evidence>
<comment type="similarity">
    <text evidence="4">Belongs to the snurportin family.</text>
</comment>
<evidence type="ECO:0000256" key="4">
    <source>
        <dbReference type="ARBA" id="ARBA00007540"/>
    </source>
</evidence>
<evidence type="ECO:0000313" key="11">
    <source>
        <dbReference type="EMBL" id="OMJ76240.1"/>
    </source>
</evidence>
<dbReference type="Gene3D" id="3.30.470.30">
    <property type="entry name" value="DNA ligase/mRNA capping enzyme"/>
    <property type="match status" value="1"/>
</dbReference>
<keyword evidence="6" id="KW-0813">Transport</keyword>
<dbReference type="Proteomes" id="UP000187209">
    <property type="component" value="Unassembled WGS sequence"/>
</dbReference>
<dbReference type="GO" id="GO:0003723">
    <property type="term" value="F:RNA binding"/>
    <property type="evidence" value="ECO:0007669"/>
    <property type="project" value="UniProtKB-KW"/>
</dbReference>
<dbReference type="InterPro" id="IPR047857">
    <property type="entry name" value="Snurportin1_C"/>
</dbReference>
<evidence type="ECO:0000256" key="9">
    <source>
        <dbReference type="ARBA" id="ARBA00023242"/>
    </source>
</evidence>
<dbReference type="PANTHER" id="PTHR13403:SF6">
    <property type="entry name" value="SNURPORTIN-1"/>
    <property type="match status" value="1"/>
</dbReference>
<keyword evidence="9" id="KW-0539">Nucleus</keyword>
<dbReference type="EMBL" id="MPUH01000642">
    <property type="protein sequence ID" value="OMJ76240.1"/>
    <property type="molecule type" value="Genomic_DNA"/>
</dbReference>
<dbReference type="GO" id="GO:0005634">
    <property type="term" value="C:nucleus"/>
    <property type="evidence" value="ECO:0007669"/>
    <property type="project" value="UniProtKB-SubCell"/>
</dbReference>
<keyword evidence="12" id="KW-1185">Reference proteome</keyword>
<dbReference type="AlphaFoldDB" id="A0A1R2BHK6"/>
<evidence type="ECO:0000256" key="6">
    <source>
        <dbReference type="ARBA" id="ARBA00022448"/>
    </source>
</evidence>
<dbReference type="Pfam" id="PF21974">
    <property type="entry name" value="SPN1_m3Gcap_bd"/>
    <property type="match status" value="1"/>
</dbReference>
<gene>
    <name evidence="11" type="ORF">SteCoe_24416</name>
</gene>
<accession>A0A1R2BHK6</accession>
<comment type="subcellular location">
    <subcellularLocation>
        <location evidence="3">Cytoplasm</location>
    </subcellularLocation>
    <subcellularLocation>
        <location evidence="2">Nucleus</location>
    </subcellularLocation>
</comment>
<dbReference type="SUPFAM" id="SSF56091">
    <property type="entry name" value="DNA ligase/mRNA capping enzyme, catalytic domain"/>
    <property type="match status" value="1"/>
</dbReference>
<proteinExistence type="inferred from homology"/>
<evidence type="ECO:0000256" key="8">
    <source>
        <dbReference type="ARBA" id="ARBA00022884"/>
    </source>
</evidence>
<evidence type="ECO:0000256" key="1">
    <source>
        <dbReference type="ARBA" id="ARBA00003975"/>
    </source>
</evidence>
<comment type="caution">
    <text evidence="11">The sequence shown here is derived from an EMBL/GenBank/DDBJ whole genome shotgun (WGS) entry which is preliminary data.</text>
</comment>